<evidence type="ECO:0000313" key="2">
    <source>
        <dbReference type="Proteomes" id="UP000607397"/>
    </source>
</evidence>
<name>A0A8K2ABQ8_9CYAN</name>
<protein>
    <submittedName>
        <fullName evidence="1">Uncharacterized protein</fullName>
    </submittedName>
</protein>
<dbReference type="Proteomes" id="UP000607397">
    <property type="component" value="Unassembled WGS sequence"/>
</dbReference>
<dbReference type="EMBL" id="WVIC01000001">
    <property type="protein sequence ID" value="NCJ04979.1"/>
    <property type="molecule type" value="Genomic_DNA"/>
</dbReference>
<organism evidence="1 2">
    <name type="scientific">Petrachloros mirabilis ULC683</name>
    <dbReference type="NCBI Taxonomy" id="2781853"/>
    <lineage>
        <taxon>Bacteria</taxon>
        <taxon>Bacillati</taxon>
        <taxon>Cyanobacteriota</taxon>
        <taxon>Cyanophyceae</taxon>
        <taxon>Synechococcales</taxon>
        <taxon>Petrachlorosaceae</taxon>
        <taxon>Petrachloros</taxon>
        <taxon>Petrachloros mirabilis</taxon>
    </lineage>
</organism>
<sequence length="66" mass="7214">MSPLLSAQSSSSASDTIWPSLKRAIAASPGFHRWVLERGLDANAKDPVLEGLIRAYLRQTLDTLAY</sequence>
<dbReference type="RefSeq" id="WP_161823455.1">
    <property type="nucleotide sequence ID" value="NZ_WVIC01000001.1"/>
</dbReference>
<proteinExistence type="predicted"/>
<comment type="caution">
    <text evidence="1">The sequence shown here is derived from an EMBL/GenBank/DDBJ whole genome shotgun (WGS) entry which is preliminary data.</text>
</comment>
<dbReference type="AlphaFoldDB" id="A0A8K2ABQ8"/>
<evidence type="ECO:0000313" key="1">
    <source>
        <dbReference type="EMBL" id="NCJ04979.1"/>
    </source>
</evidence>
<accession>A0A8K2ABQ8</accession>
<reference evidence="1" key="1">
    <citation type="submission" date="2019-12" db="EMBL/GenBank/DDBJ databases">
        <title>High-Quality draft genome sequences of three cyanobacteria isolated from the limestone walls of the Old Cathedral of Coimbra.</title>
        <authorList>
            <person name="Tiago I."/>
            <person name="Soares F."/>
            <person name="Portugal A."/>
        </authorList>
    </citation>
    <scope>NUCLEOTIDE SEQUENCE [LARGE SCALE GENOMIC DNA]</scope>
    <source>
        <strain evidence="1">C</strain>
    </source>
</reference>
<gene>
    <name evidence="1" type="ORF">GS597_00265</name>
</gene>
<keyword evidence="2" id="KW-1185">Reference proteome</keyword>